<dbReference type="HAMAP" id="MF_00131">
    <property type="entry name" value="Trp_synth_alpha"/>
    <property type="match status" value="1"/>
</dbReference>
<protein>
    <recommendedName>
        <fullName evidence="8">Tryptophan synthase alpha chain</fullName>
        <ecNumber evidence="8">4.2.1.20</ecNumber>
    </recommendedName>
</protein>
<dbReference type="NCBIfam" id="TIGR00262">
    <property type="entry name" value="trpA"/>
    <property type="match status" value="1"/>
</dbReference>
<comment type="catalytic activity">
    <reaction evidence="7 8">
        <text>(1S,2R)-1-C-(indol-3-yl)glycerol 3-phosphate + L-serine = D-glyceraldehyde 3-phosphate + L-tryptophan + H2O</text>
        <dbReference type="Rhea" id="RHEA:10532"/>
        <dbReference type="ChEBI" id="CHEBI:15377"/>
        <dbReference type="ChEBI" id="CHEBI:33384"/>
        <dbReference type="ChEBI" id="CHEBI:57912"/>
        <dbReference type="ChEBI" id="CHEBI:58866"/>
        <dbReference type="ChEBI" id="CHEBI:59776"/>
        <dbReference type="EC" id="4.2.1.20"/>
    </reaction>
</comment>
<comment type="similarity">
    <text evidence="8 9">Belongs to the TrpA family.</text>
</comment>
<keyword evidence="11" id="KW-1185">Reference proteome</keyword>
<feature type="active site" description="Proton acceptor" evidence="8">
    <location>
        <position position="61"/>
    </location>
</feature>
<keyword evidence="6 8" id="KW-0456">Lyase</keyword>
<keyword evidence="5 8" id="KW-0057">Aromatic amino acid biosynthesis</keyword>
<dbReference type="Proteomes" id="UP001172778">
    <property type="component" value="Unassembled WGS sequence"/>
</dbReference>
<evidence type="ECO:0000256" key="7">
    <source>
        <dbReference type="ARBA" id="ARBA00049047"/>
    </source>
</evidence>
<dbReference type="PANTHER" id="PTHR43406">
    <property type="entry name" value="TRYPTOPHAN SYNTHASE, ALPHA CHAIN"/>
    <property type="match status" value="1"/>
</dbReference>
<evidence type="ECO:0000256" key="9">
    <source>
        <dbReference type="RuleBase" id="RU003662"/>
    </source>
</evidence>
<evidence type="ECO:0000256" key="4">
    <source>
        <dbReference type="ARBA" id="ARBA00022822"/>
    </source>
</evidence>
<feature type="active site" description="Proton acceptor" evidence="8">
    <location>
        <position position="50"/>
    </location>
</feature>
<keyword evidence="3 8" id="KW-0028">Amino-acid biosynthesis</keyword>
<evidence type="ECO:0000256" key="3">
    <source>
        <dbReference type="ARBA" id="ARBA00022605"/>
    </source>
</evidence>
<comment type="subunit">
    <text evidence="2 8">Tetramer of two alpha and two beta chains.</text>
</comment>
<comment type="caution">
    <text evidence="10">The sequence shown here is derived from an EMBL/GenBank/DDBJ whole genome shotgun (WGS) entry which is preliminary data.</text>
</comment>
<accession>A0ABT7E4A7</accession>
<evidence type="ECO:0000256" key="1">
    <source>
        <dbReference type="ARBA" id="ARBA00004733"/>
    </source>
</evidence>
<dbReference type="InterPro" id="IPR018204">
    <property type="entry name" value="Trp_synthase_alpha_AS"/>
</dbReference>
<sequence length="268" mass="28332">MTNRIDQQFRQLATANRAALIPFITAGHPSPEQTVMLMHALVAGGADIIELGIPFSDPMADGPVIQRSSEVALNKGMSLSKVLNAVSEFRKSNSYTPIVLMGYANPVEAMGYKAFAERAAAVGVDGVLSVDLPPEEAAEFVAILKAKAIAPIFLVSPTTPASRLKVIGEMAEGYVYYVSLKGVTGSANLDTDAVKLRLAALRQHISVPIGVGFGIRDEASAKAIANFADAVVIGSRMIEEIEANPADPATGLQTFTGRIRDAVHQARS</sequence>
<dbReference type="InterPro" id="IPR013785">
    <property type="entry name" value="Aldolase_TIM"/>
</dbReference>
<dbReference type="PANTHER" id="PTHR43406:SF1">
    <property type="entry name" value="TRYPTOPHAN SYNTHASE ALPHA CHAIN, CHLOROPLASTIC"/>
    <property type="match status" value="1"/>
</dbReference>
<comment type="pathway">
    <text evidence="1 8">Amino-acid biosynthesis; L-tryptophan biosynthesis; L-tryptophan from chorismate: step 5/5.</text>
</comment>
<dbReference type="InterPro" id="IPR002028">
    <property type="entry name" value="Trp_synthase_suA"/>
</dbReference>
<evidence type="ECO:0000256" key="5">
    <source>
        <dbReference type="ARBA" id="ARBA00023141"/>
    </source>
</evidence>
<dbReference type="InterPro" id="IPR011060">
    <property type="entry name" value="RibuloseP-bd_barrel"/>
</dbReference>
<evidence type="ECO:0000256" key="8">
    <source>
        <dbReference type="HAMAP-Rule" id="MF_00131"/>
    </source>
</evidence>
<evidence type="ECO:0000256" key="6">
    <source>
        <dbReference type="ARBA" id="ARBA00023239"/>
    </source>
</evidence>
<dbReference type="EC" id="4.2.1.20" evidence="8"/>
<proteinExistence type="inferred from homology"/>
<dbReference type="Gene3D" id="3.20.20.70">
    <property type="entry name" value="Aldolase class I"/>
    <property type="match status" value="1"/>
</dbReference>
<reference evidence="10" key="1">
    <citation type="submission" date="2023-03" db="EMBL/GenBank/DDBJ databases">
        <title>Chitinimonas shenzhenensis gen. nov., sp. nov., a novel member of family Burkholderiaceae isolated from activated sludge collected in Shen Zhen, China.</title>
        <authorList>
            <person name="Wang X."/>
        </authorList>
    </citation>
    <scope>NUCLEOTIDE SEQUENCE</scope>
    <source>
        <strain evidence="10">DQS-5</strain>
    </source>
</reference>
<dbReference type="Pfam" id="PF00290">
    <property type="entry name" value="Trp_syntA"/>
    <property type="match status" value="1"/>
</dbReference>
<name>A0ABT7E4A7_9NEIS</name>
<dbReference type="SUPFAM" id="SSF51366">
    <property type="entry name" value="Ribulose-phoshate binding barrel"/>
    <property type="match status" value="1"/>
</dbReference>
<evidence type="ECO:0000313" key="11">
    <source>
        <dbReference type="Proteomes" id="UP001172778"/>
    </source>
</evidence>
<organism evidence="10 11">
    <name type="scientific">Parachitinimonas caeni</name>
    <dbReference type="NCBI Taxonomy" id="3031301"/>
    <lineage>
        <taxon>Bacteria</taxon>
        <taxon>Pseudomonadati</taxon>
        <taxon>Pseudomonadota</taxon>
        <taxon>Betaproteobacteria</taxon>
        <taxon>Neisseriales</taxon>
        <taxon>Chitinibacteraceae</taxon>
        <taxon>Parachitinimonas</taxon>
    </lineage>
</organism>
<comment type="function">
    <text evidence="8">The alpha subunit is responsible for the aldol cleavage of indoleglycerol phosphate to indole and glyceraldehyde 3-phosphate.</text>
</comment>
<evidence type="ECO:0000313" key="10">
    <source>
        <dbReference type="EMBL" id="MDK2126188.1"/>
    </source>
</evidence>
<evidence type="ECO:0000256" key="2">
    <source>
        <dbReference type="ARBA" id="ARBA00011270"/>
    </source>
</evidence>
<keyword evidence="4 8" id="KW-0822">Tryptophan biosynthesis</keyword>
<gene>
    <name evidence="8 10" type="primary">trpA</name>
    <name evidence="10" type="ORF">PZA18_19265</name>
</gene>
<dbReference type="RefSeq" id="WP_284102505.1">
    <property type="nucleotide sequence ID" value="NZ_JARRAF010000033.1"/>
</dbReference>
<dbReference type="PROSITE" id="PS00167">
    <property type="entry name" value="TRP_SYNTHASE_ALPHA"/>
    <property type="match status" value="1"/>
</dbReference>
<dbReference type="GO" id="GO:0004834">
    <property type="term" value="F:tryptophan synthase activity"/>
    <property type="evidence" value="ECO:0007669"/>
    <property type="project" value="UniProtKB-EC"/>
</dbReference>
<dbReference type="EMBL" id="JARRAF010000033">
    <property type="protein sequence ID" value="MDK2126188.1"/>
    <property type="molecule type" value="Genomic_DNA"/>
</dbReference>
<dbReference type="CDD" id="cd04724">
    <property type="entry name" value="Tryptophan_synthase_alpha"/>
    <property type="match status" value="1"/>
</dbReference>